<accession>A0A8S1KFX0</accession>
<evidence type="ECO:0000313" key="2">
    <source>
        <dbReference type="Proteomes" id="UP000688137"/>
    </source>
</evidence>
<gene>
    <name evidence="1" type="ORF">PPRIM_AZ9-3.1.T0200160</name>
</gene>
<reference evidence="1" key="1">
    <citation type="submission" date="2021-01" db="EMBL/GenBank/DDBJ databases">
        <authorList>
            <consortium name="Genoscope - CEA"/>
            <person name="William W."/>
        </authorList>
    </citation>
    <scope>NUCLEOTIDE SEQUENCE</scope>
</reference>
<keyword evidence="2" id="KW-1185">Reference proteome</keyword>
<dbReference type="Proteomes" id="UP000688137">
    <property type="component" value="Unassembled WGS sequence"/>
</dbReference>
<sequence length="748" mass="91083">MLLFEYGHLKEKLNISGYFQFENLIRDFIRQQQNKQTILNQCLINKNQDNKIYIVSKIVLTDNYTTLNEQYDELLPKIQQFVDQDKGKELNVVLKSAFDIQSQINKYLEKFQQFNNQDLMTHIQKRFFMKQYLKQQTDQQDKYLGYFKDINEQLKKLKLYQQNQIIDLLIEADAETLEQVYNCIKIEKALQFQFLQEQQNIISDLELNNYFLASLYITDQIISDQNVLEEWLIQENKNQYILEIFNDTLKDLEGYQISFQDNSNQQDKRFIKFKEALLNQLKERFWIFSEEITQFNEDVQLKNEINNLFNRYYKSICLKLQFNNLLEKLIQIILDNDSMEGIVERILELKIQNINKYVLDLVDKYNLVDIDKKLSQLYQKKKHRYLKQLKNRPIFFQQVDIIIDYCNKTSTMIEMENSQALIDFTNSNQQQILEFHLMQTLYNYDNLYSDEQFLPELFKQTNKFCPDLSILKSTQYVIFQQKIQFMRLKQEKRIGKQQQKQKNKLQYLDYEKLDIKKVIQQHQNSEQSPAVIYENRIWNQFHNQIISECNIILDQEIKKKRNKAFDEQKKKYQSNYEQYSLIPFDWIETIFSKSYEEMKEEETMKNIDDIFKNCEKEEENYFKELQEYVEFENDIIKNRNKQIKEYFNSLGKKNYETIKELEEDLKNLIKLNREQLFKQQYLIKNSIQEINQEYIKQCQEILKYPPTHLQQYKVDKQTQLNDLRDINNQILSFYGEQLINHLKQQKES</sequence>
<dbReference type="EMBL" id="CAJJDM010000017">
    <property type="protein sequence ID" value="CAD8053103.1"/>
    <property type="molecule type" value="Genomic_DNA"/>
</dbReference>
<evidence type="ECO:0000313" key="1">
    <source>
        <dbReference type="EMBL" id="CAD8053103.1"/>
    </source>
</evidence>
<organism evidence="1 2">
    <name type="scientific">Paramecium primaurelia</name>
    <dbReference type="NCBI Taxonomy" id="5886"/>
    <lineage>
        <taxon>Eukaryota</taxon>
        <taxon>Sar</taxon>
        <taxon>Alveolata</taxon>
        <taxon>Ciliophora</taxon>
        <taxon>Intramacronucleata</taxon>
        <taxon>Oligohymenophorea</taxon>
        <taxon>Peniculida</taxon>
        <taxon>Parameciidae</taxon>
        <taxon>Paramecium</taxon>
    </lineage>
</organism>
<dbReference type="AlphaFoldDB" id="A0A8S1KFX0"/>
<comment type="caution">
    <text evidence="1">The sequence shown here is derived from an EMBL/GenBank/DDBJ whole genome shotgun (WGS) entry which is preliminary data.</text>
</comment>
<dbReference type="OMA" id="YKSICLK"/>
<protein>
    <submittedName>
        <fullName evidence="1">Uncharacterized protein</fullName>
    </submittedName>
</protein>
<name>A0A8S1KFX0_PARPR</name>
<proteinExistence type="predicted"/>